<sequence length="117" mass="13502">MVLLTHICSYFETNSFSLSLKGPEQSTYLNVAFRTIYNEKLNAVNALDPAIRSQWTSFLSMAYHWWKHENDFEDSPGEIHGYFYKHANNLFKTENLTVQLFTQGDGYRIGSTGILLP</sequence>
<evidence type="ECO:0000313" key="2">
    <source>
        <dbReference type="EMBL" id="CAF1382894.1"/>
    </source>
</evidence>
<accession>A0A814ZI48</accession>
<organism evidence="1 4">
    <name type="scientific">Adineta steineri</name>
    <dbReference type="NCBI Taxonomy" id="433720"/>
    <lineage>
        <taxon>Eukaryota</taxon>
        <taxon>Metazoa</taxon>
        <taxon>Spiralia</taxon>
        <taxon>Gnathifera</taxon>
        <taxon>Rotifera</taxon>
        <taxon>Eurotatoria</taxon>
        <taxon>Bdelloidea</taxon>
        <taxon>Adinetida</taxon>
        <taxon>Adinetidae</taxon>
        <taxon>Adineta</taxon>
    </lineage>
</organism>
<evidence type="ECO:0000313" key="3">
    <source>
        <dbReference type="Proteomes" id="UP000663832"/>
    </source>
</evidence>
<dbReference type="EMBL" id="CAJNOI010000323">
    <property type="protein sequence ID" value="CAF1242644.1"/>
    <property type="molecule type" value="Genomic_DNA"/>
</dbReference>
<dbReference type="OrthoDB" id="10505515at2759"/>
<evidence type="ECO:0000313" key="4">
    <source>
        <dbReference type="Proteomes" id="UP000663877"/>
    </source>
</evidence>
<protein>
    <submittedName>
        <fullName evidence="1">Uncharacterized protein</fullName>
    </submittedName>
</protein>
<comment type="caution">
    <text evidence="1">The sequence shown here is derived from an EMBL/GenBank/DDBJ whole genome shotgun (WGS) entry which is preliminary data.</text>
</comment>
<reference evidence="1" key="1">
    <citation type="submission" date="2021-02" db="EMBL/GenBank/DDBJ databases">
        <authorList>
            <person name="Nowell W R."/>
        </authorList>
    </citation>
    <scope>NUCLEOTIDE SEQUENCE</scope>
</reference>
<gene>
    <name evidence="1" type="ORF">BJG266_LOCUS29140</name>
    <name evidence="2" type="ORF">QVE165_LOCUS35764</name>
</gene>
<dbReference type="AlphaFoldDB" id="A0A814ZI48"/>
<dbReference type="Proteomes" id="UP000663877">
    <property type="component" value="Unassembled WGS sequence"/>
</dbReference>
<evidence type="ECO:0000313" key="1">
    <source>
        <dbReference type="EMBL" id="CAF1242644.1"/>
    </source>
</evidence>
<dbReference type="Proteomes" id="UP000663832">
    <property type="component" value="Unassembled WGS sequence"/>
</dbReference>
<proteinExistence type="predicted"/>
<keyword evidence="3" id="KW-1185">Reference proteome</keyword>
<name>A0A814ZI48_9BILA</name>
<dbReference type="EMBL" id="CAJNOM010000351">
    <property type="protein sequence ID" value="CAF1382894.1"/>
    <property type="molecule type" value="Genomic_DNA"/>
</dbReference>